<accession>A0A8S9IMW5</accession>
<organism evidence="2">
    <name type="scientific">Brassica cretica</name>
    <name type="common">Mustard</name>
    <dbReference type="NCBI Taxonomy" id="69181"/>
    <lineage>
        <taxon>Eukaryota</taxon>
        <taxon>Viridiplantae</taxon>
        <taxon>Streptophyta</taxon>
        <taxon>Embryophyta</taxon>
        <taxon>Tracheophyta</taxon>
        <taxon>Spermatophyta</taxon>
        <taxon>Magnoliopsida</taxon>
        <taxon>eudicotyledons</taxon>
        <taxon>Gunneridae</taxon>
        <taxon>Pentapetalae</taxon>
        <taxon>rosids</taxon>
        <taxon>malvids</taxon>
        <taxon>Brassicales</taxon>
        <taxon>Brassicaceae</taxon>
        <taxon>Brassiceae</taxon>
        <taxon>Brassica</taxon>
    </lineage>
</organism>
<gene>
    <name evidence="2" type="ORF">F2Q70_00003969</name>
</gene>
<dbReference type="AlphaFoldDB" id="A0A8S9IMW5"/>
<protein>
    <submittedName>
        <fullName evidence="2">Uncharacterized protein</fullName>
    </submittedName>
</protein>
<proteinExistence type="predicted"/>
<evidence type="ECO:0000256" key="1">
    <source>
        <dbReference type="SAM" id="Phobius"/>
    </source>
</evidence>
<feature type="transmembrane region" description="Helical" evidence="1">
    <location>
        <begin position="225"/>
        <end position="244"/>
    </location>
</feature>
<keyword evidence="1" id="KW-0812">Transmembrane</keyword>
<dbReference type="EMBL" id="QGKY02001015">
    <property type="protein sequence ID" value="KAF2571209.1"/>
    <property type="molecule type" value="Genomic_DNA"/>
</dbReference>
<evidence type="ECO:0000313" key="2">
    <source>
        <dbReference type="EMBL" id="KAF2571209.1"/>
    </source>
</evidence>
<keyword evidence="1" id="KW-0472">Membrane</keyword>
<comment type="caution">
    <text evidence="2">The sequence shown here is derived from an EMBL/GenBank/DDBJ whole genome shotgun (WGS) entry which is preliminary data.</text>
</comment>
<keyword evidence="1" id="KW-1133">Transmembrane helix</keyword>
<reference evidence="2" key="1">
    <citation type="submission" date="2019-12" db="EMBL/GenBank/DDBJ databases">
        <title>Genome sequencing and annotation of Brassica cretica.</title>
        <authorList>
            <person name="Studholme D.J."/>
            <person name="Sarris P.F."/>
        </authorList>
    </citation>
    <scope>NUCLEOTIDE SEQUENCE</scope>
    <source>
        <strain evidence="2">PFS-102/07</strain>
        <tissue evidence="2">Leaf</tissue>
    </source>
</reference>
<name>A0A8S9IMW5_BRACR</name>
<sequence length="434" mass="50028">MTWRFAIGRTRSDVAFSLWNQVSKSHWLEVVDVWQPQDSLLEAMQSHPSAIYTHPFSFISSIQNRGELSLKSEKVSSEESEFSEGNFRFGKLAFRKSVGRARVVSARLSPNHRWVPGSSVCFPDGLLQVESLDRWVSKRDPRRVWMHDRLDDVKLLGMHDVKLMVMHELHIVELSCMSSLAEPCRLNRTIVEYSLFSRNSAHVELSTLSGRVMCDVRRIDLAHPLIIYVTFVFVAGSVHMMRWIGFQCDVWDPMDVVADHREDETEDYTKKKSDRGKFLVPCLIGGIDYPSALRDAGSSVSILQKRKSRGIIRNLEVQISNALVSVNFYVLDIKLNWNSFLLLERAFMATLSSNRWATWRLEMIHDSLQFATATMKLKWNRRLKHQSTLNLRHRSTVKSEATIDKELEAPIESGYANEIDDFPEGSINSWENDY</sequence>